<comment type="pathway">
    <text evidence="1">Purine metabolism; 7-cyano-7-deazaguanine biosynthesis.</text>
</comment>
<dbReference type="SUPFAM" id="SSF55620">
    <property type="entry name" value="Tetrahydrobiopterin biosynthesis enzymes-like"/>
    <property type="match status" value="1"/>
</dbReference>
<evidence type="ECO:0000256" key="2">
    <source>
        <dbReference type="ARBA" id="ARBA00008900"/>
    </source>
</evidence>
<proteinExistence type="inferred from homology"/>
<comment type="similarity">
    <text evidence="2">Belongs to the PTPS family. QueD subfamily.</text>
</comment>
<dbReference type="Proteomes" id="UP000622687">
    <property type="component" value="Unassembled WGS sequence"/>
</dbReference>
<name>A0A934M3Y5_9CLOT</name>
<accession>A0A934M3Y5</accession>
<sequence>MKTYYKFKFYLNAKHSVIFNEKSSNIHPHTWEIVVLFGSQESDTVNFTNFENELENYFLNYENKYLNEHQSFKEINPTMENIGKVLYVDIKSLINDKNLYFKKMEISENPTRTYIIEE</sequence>
<evidence type="ECO:0000256" key="6">
    <source>
        <dbReference type="ARBA" id="ARBA00048807"/>
    </source>
</evidence>
<dbReference type="NCBIfam" id="TIGR03112">
    <property type="entry name" value="6_pyr_pter_rel"/>
    <property type="match status" value="1"/>
</dbReference>
<evidence type="ECO:0000256" key="1">
    <source>
        <dbReference type="ARBA" id="ARBA00005061"/>
    </source>
</evidence>
<evidence type="ECO:0000313" key="7">
    <source>
        <dbReference type="EMBL" id="MBI6872053.1"/>
    </source>
</evidence>
<dbReference type="RefSeq" id="WP_211141479.1">
    <property type="nucleotide sequence ID" value="NZ_JAEEGB010000005.1"/>
</dbReference>
<dbReference type="EMBL" id="JAEEGB010000005">
    <property type="protein sequence ID" value="MBI6872053.1"/>
    <property type="molecule type" value="Genomic_DNA"/>
</dbReference>
<dbReference type="InterPro" id="IPR007115">
    <property type="entry name" value="6-PTP_synth/QueD"/>
</dbReference>
<dbReference type="Gene3D" id="3.30.479.10">
    <property type="entry name" value="6-pyruvoyl tetrahydropterin synthase/QueD"/>
    <property type="match status" value="1"/>
</dbReference>
<gene>
    <name evidence="7" type="ORF">I6U51_04930</name>
</gene>
<comment type="caution">
    <text evidence="7">The sequence shown here is derived from an EMBL/GenBank/DDBJ whole genome shotgun (WGS) entry which is preliminary data.</text>
</comment>
<dbReference type="AlphaFoldDB" id="A0A934M3Y5"/>
<dbReference type="InterPro" id="IPR038418">
    <property type="entry name" value="6-PTP_synth/QueD_sf"/>
</dbReference>
<dbReference type="Pfam" id="PF01242">
    <property type="entry name" value="PTPS"/>
    <property type="match status" value="1"/>
</dbReference>
<organism evidence="7 8">
    <name type="scientific">Clostridium aciditolerans</name>
    <dbReference type="NCBI Taxonomy" id="339861"/>
    <lineage>
        <taxon>Bacteria</taxon>
        <taxon>Bacillati</taxon>
        <taxon>Bacillota</taxon>
        <taxon>Clostridia</taxon>
        <taxon>Eubacteriales</taxon>
        <taxon>Clostridiaceae</taxon>
        <taxon>Clostridium</taxon>
    </lineage>
</organism>
<evidence type="ECO:0000256" key="4">
    <source>
        <dbReference type="ARBA" id="ARBA00018141"/>
    </source>
</evidence>
<dbReference type="EC" id="4.1.2.50" evidence="3"/>
<evidence type="ECO:0000256" key="3">
    <source>
        <dbReference type="ARBA" id="ARBA00012982"/>
    </source>
</evidence>
<evidence type="ECO:0000313" key="8">
    <source>
        <dbReference type="Proteomes" id="UP000622687"/>
    </source>
</evidence>
<evidence type="ECO:0000256" key="5">
    <source>
        <dbReference type="ARBA" id="ARBA00031449"/>
    </source>
</evidence>
<reference evidence="7" key="1">
    <citation type="submission" date="2020-12" db="EMBL/GenBank/DDBJ databases">
        <title>Clostridium thailandense sp. nov., a novel acetogenic bacterium isolated from peat land soil in Thailand.</title>
        <authorList>
            <person name="Chaikitkaew S."/>
            <person name="Birkeland N.K."/>
        </authorList>
    </citation>
    <scope>NUCLEOTIDE SEQUENCE</scope>
    <source>
        <strain evidence="7">DSM 17425</strain>
    </source>
</reference>
<comment type="catalytic activity">
    <reaction evidence="6">
        <text>7,8-dihydroneopterin 3'-triphosphate + H2O = 6-carboxy-5,6,7,8-tetrahydropterin + triphosphate + acetaldehyde + 2 H(+)</text>
        <dbReference type="Rhea" id="RHEA:27966"/>
        <dbReference type="ChEBI" id="CHEBI:15343"/>
        <dbReference type="ChEBI" id="CHEBI:15377"/>
        <dbReference type="ChEBI" id="CHEBI:15378"/>
        <dbReference type="ChEBI" id="CHEBI:18036"/>
        <dbReference type="ChEBI" id="CHEBI:58462"/>
        <dbReference type="ChEBI" id="CHEBI:61032"/>
        <dbReference type="EC" id="4.1.2.50"/>
    </reaction>
</comment>
<dbReference type="GO" id="GO:0070497">
    <property type="term" value="F:6-carboxytetrahydropterin synthase activity"/>
    <property type="evidence" value="ECO:0007669"/>
    <property type="project" value="UniProtKB-EC"/>
</dbReference>
<protein>
    <recommendedName>
        <fullName evidence="4">6-carboxy-5,6,7,8-tetrahydropterin synthase</fullName>
        <ecNumber evidence="3">4.1.2.50</ecNumber>
    </recommendedName>
    <alternativeName>
        <fullName evidence="5">Queuosine biosynthesis protein QueD</fullName>
    </alternativeName>
</protein>
<dbReference type="InterPro" id="IPR017543">
    <property type="entry name" value="6-PTP_synth-rel_bac"/>
</dbReference>
<keyword evidence="8" id="KW-1185">Reference proteome</keyword>